<dbReference type="InterPro" id="IPR039765">
    <property type="entry name" value="Yip5/YIPF1/YIPF2"/>
</dbReference>
<comment type="subcellular location">
    <subcellularLocation>
        <location evidence="6">Golgi apparatus membrane</location>
        <topology evidence="6">Multi-pass membrane protein</topology>
    </subcellularLocation>
    <subcellularLocation>
        <location evidence="1">Membrane</location>
        <topology evidence="1">Multi-pass membrane protein</topology>
    </subcellularLocation>
</comment>
<dbReference type="EMBL" id="CAJOBC010000309">
    <property type="protein sequence ID" value="CAF3569380.1"/>
    <property type="molecule type" value="Genomic_DNA"/>
</dbReference>
<evidence type="ECO:0000256" key="5">
    <source>
        <dbReference type="ARBA" id="ARBA00023136"/>
    </source>
</evidence>
<dbReference type="PANTHER" id="PTHR12822">
    <property type="entry name" value="PROTEIN YIPF"/>
    <property type="match status" value="1"/>
</dbReference>
<feature type="transmembrane region" description="Helical" evidence="6">
    <location>
        <begin position="201"/>
        <end position="223"/>
    </location>
</feature>
<evidence type="ECO:0000256" key="1">
    <source>
        <dbReference type="ARBA" id="ARBA00004141"/>
    </source>
</evidence>
<evidence type="ECO:0000256" key="4">
    <source>
        <dbReference type="ARBA" id="ARBA00022989"/>
    </source>
</evidence>
<organism evidence="9 11">
    <name type="scientific">Didymodactylos carnosus</name>
    <dbReference type="NCBI Taxonomy" id="1234261"/>
    <lineage>
        <taxon>Eukaryota</taxon>
        <taxon>Metazoa</taxon>
        <taxon>Spiralia</taxon>
        <taxon>Gnathifera</taxon>
        <taxon>Rotifera</taxon>
        <taxon>Eurotatoria</taxon>
        <taxon>Bdelloidea</taxon>
        <taxon>Philodinida</taxon>
        <taxon>Philodinidae</taxon>
        <taxon>Didymodactylos</taxon>
    </lineage>
</organism>
<feature type="transmembrane region" description="Helical" evidence="6">
    <location>
        <begin position="261"/>
        <end position="283"/>
    </location>
</feature>
<feature type="transmembrane region" description="Helical" evidence="6">
    <location>
        <begin position="129"/>
        <end position="149"/>
    </location>
</feature>
<feature type="transmembrane region" description="Helical" evidence="6">
    <location>
        <begin position="169"/>
        <end position="189"/>
    </location>
</feature>
<keyword evidence="5 6" id="KW-0472">Membrane</keyword>
<comment type="caution">
    <text evidence="9">The sequence shown here is derived from an EMBL/GenBank/DDBJ whole genome shotgun (WGS) entry which is preliminary data.</text>
</comment>
<dbReference type="AlphaFoldDB" id="A0A813RR82"/>
<dbReference type="Pfam" id="PF04893">
    <property type="entry name" value="Yip1"/>
    <property type="match status" value="1"/>
</dbReference>
<protein>
    <recommendedName>
        <fullName evidence="6">Protein YIPF</fullName>
    </recommendedName>
</protein>
<name>A0A813RR82_9BILA</name>
<keyword evidence="4 6" id="KW-1133">Transmembrane helix</keyword>
<dbReference type="PANTHER" id="PTHR12822:SF2">
    <property type="entry name" value="PROTEIN YIPF"/>
    <property type="match status" value="1"/>
</dbReference>
<reference evidence="9" key="1">
    <citation type="submission" date="2021-02" db="EMBL/GenBank/DDBJ databases">
        <authorList>
            <person name="Nowell W R."/>
        </authorList>
    </citation>
    <scope>NUCLEOTIDE SEQUENCE</scope>
</reference>
<evidence type="ECO:0000256" key="7">
    <source>
        <dbReference type="SAM" id="MobiDB-lite"/>
    </source>
</evidence>
<keyword evidence="3 6" id="KW-0812">Transmembrane</keyword>
<evidence type="ECO:0000256" key="3">
    <source>
        <dbReference type="ARBA" id="ARBA00022692"/>
    </source>
</evidence>
<evidence type="ECO:0000256" key="2">
    <source>
        <dbReference type="ARBA" id="ARBA00010596"/>
    </source>
</evidence>
<dbReference type="Proteomes" id="UP000663829">
    <property type="component" value="Unassembled WGS sequence"/>
</dbReference>
<dbReference type="EMBL" id="CAJNOQ010000309">
    <property type="protein sequence ID" value="CAF0785651.1"/>
    <property type="molecule type" value="Genomic_DNA"/>
</dbReference>
<accession>A0A813RR82</accession>
<keyword evidence="11" id="KW-1185">Reference proteome</keyword>
<evidence type="ECO:0000256" key="6">
    <source>
        <dbReference type="RuleBase" id="RU361264"/>
    </source>
</evidence>
<sequence>MDKRPLLNDDSLNEQQAAAVPQMKSHTHVFTSFPSSAVDQDDADENYVGNNNRDAHVYNTTNSDQFSLPRPATSSTANNKQQSRLWQFDYYRQYFEVDTKQVLQRLLGSITPRPNQSYFDSTIRQNPDLYGPFWVCVTFIFTIAISGNIKDYFRLSSTEFQIDFSKITLSSIILFLYWWLMPAFVYLFFRWRLNRIEYTYLELLCVYGYSLTIFIPICILWMIQINWLQWLLTIFGSLISGSVLIVTFWPTVSIDQKRVTALSMAAVFLMHTCLAVSIMLVFFHVTDSKTKLSTISTTILGTVATTKRIIAATAKI</sequence>
<evidence type="ECO:0000259" key="8">
    <source>
        <dbReference type="Pfam" id="PF04893"/>
    </source>
</evidence>
<gene>
    <name evidence="9" type="ORF">GPM918_LOCUS2715</name>
    <name evidence="10" type="ORF">SRO942_LOCUS2715</name>
</gene>
<dbReference type="GO" id="GO:0000139">
    <property type="term" value="C:Golgi membrane"/>
    <property type="evidence" value="ECO:0007669"/>
    <property type="project" value="UniProtKB-SubCell"/>
</dbReference>
<dbReference type="GO" id="GO:0016192">
    <property type="term" value="P:vesicle-mediated transport"/>
    <property type="evidence" value="ECO:0007669"/>
    <property type="project" value="InterPro"/>
</dbReference>
<comment type="similarity">
    <text evidence="2 6">Belongs to the YIP1 family.</text>
</comment>
<dbReference type="GO" id="GO:0031267">
    <property type="term" value="F:small GTPase binding"/>
    <property type="evidence" value="ECO:0007669"/>
    <property type="project" value="InterPro"/>
</dbReference>
<dbReference type="OrthoDB" id="10256463at2759"/>
<dbReference type="Proteomes" id="UP000681722">
    <property type="component" value="Unassembled WGS sequence"/>
</dbReference>
<feature type="domain" description="Yip1" evidence="8">
    <location>
        <begin position="112"/>
        <end position="276"/>
    </location>
</feature>
<feature type="region of interest" description="Disordered" evidence="7">
    <location>
        <begin position="37"/>
        <end position="56"/>
    </location>
</feature>
<evidence type="ECO:0000313" key="10">
    <source>
        <dbReference type="EMBL" id="CAF3569380.1"/>
    </source>
</evidence>
<evidence type="ECO:0000313" key="9">
    <source>
        <dbReference type="EMBL" id="CAF0785651.1"/>
    </source>
</evidence>
<feature type="transmembrane region" description="Helical" evidence="6">
    <location>
        <begin position="229"/>
        <end position="249"/>
    </location>
</feature>
<evidence type="ECO:0000313" key="11">
    <source>
        <dbReference type="Proteomes" id="UP000663829"/>
    </source>
</evidence>
<dbReference type="InterPro" id="IPR006977">
    <property type="entry name" value="Yip1_dom"/>
</dbReference>
<proteinExistence type="inferred from homology"/>